<organism evidence="8 9">
    <name type="scientific">Setaria digitata</name>
    <dbReference type="NCBI Taxonomy" id="48799"/>
    <lineage>
        <taxon>Eukaryota</taxon>
        <taxon>Metazoa</taxon>
        <taxon>Ecdysozoa</taxon>
        <taxon>Nematoda</taxon>
        <taxon>Chromadorea</taxon>
        <taxon>Rhabditida</taxon>
        <taxon>Spirurina</taxon>
        <taxon>Spiruromorpha</taxon>
        <taxon>Filarioidea</taxon>
        <taxon>Setariidae</taxon>
        <taxon>Setaria</taxon>
    </lineage>
</organism>
<feature type="compositionally biased region" description="Basic and acidic residues" evidence="6">
    <location>
        <begin position="100"/>
        <end position="119"/>
    </location>
</feature>
<keyword evidence="5" id="KW-0175">Coiled coil</keyword>
<protein>
    <submittedName>
        <fullName evidence="9">BZIP domain-containing protein</fullName>
    </submittedName>
</protein>
<evidence type="ECO:0000313" key="8">
    <source>
        <dbReference type="Proteomes" id="UP000887581"/>
    </source>
</evidence>
<keyword evidence="4" id="KW-0804">Transcription</keyword>
<dbReference type="PANTHER" id="PTHR11462">
    <property type="entry name" value="JUN TRANSCRIPTION FACTOR-RELATED"/>
    <property type="match status" value="1"/>
</dbReference>
<dbReference type="AlphaFoldDB" id="A0A915PP89"/>
<dbReference type="PANTHER" id="PTHR11462:SF35">
    <property type="entry name" value="TRANSCRIPTION FACTOR JRA"/>
    <property type="match status" value="1"/>
</dbReference>
<dbReference type="CDD" id="cd14696">
    <property type="entry name" value="bZIP_Jun"/>
    <property type="match status" value="1"/>
</dbReference>
<evidence type="ECO:0000313" key="9">
    <source>
        <dbReference type="WBParaSite" id="sdigi.contig30.g2235.t1"/>
    </source>
</evidence>
<dbReference type="Gene3D" id="1.20.5.170">
    <property type="match status" value="1"/>
</dbReference>
<comment type="similarity">
    <text evidence="1">Belongs to the bZIP family. Jun subfamily.</text>
</comment>
<keyword evidence="3" id="KW-0238">DNA-binding</keyword>
<feature type="domain" description="BZIP" evidence="7">
    <location>
        <begin position="367"/>
        <end position="430"/>
    </location>
</feature>
<name>A0A915PP89_9BILA</name>
<feature type="coiled-coil region" evidence="5">
    <location>
        <begin position="360"/>
        <end position="433"/>
    </location>
</feature>
<feature type="region of interest" description="Disordered" evidence="6">
    <location>
        <begin position="94"/>
        <end position="129"/>
    </location>
</feature>
<evidence type="ECO:0000259" key="7">
    <source>
        <dbReference type="PROSITE" id="PS50217"/>
    </source>
</evidence>
<evidence type="ECO:0000256" key="3">
    <source>
        <dbReference type="ARBA" id="ARBA00023125"/>
    </source>
</evidence>
<dbReference type="SMART" id="SM00338">
    <property type="entry name" value="BRLZ"/>
    <property type="match status" value="1"/>
</dbReference>
<dbReference type="InterPro" id="IPR050946">
    <property type="entry name" value="AP-1_TF_bZIP"/>
</dbReference>
<evidence type="ECO:0000256" key="1">
    <source>
        <dbReference type="ARBA" id="ARBA00006882"/>
    </source>
</evidence>
<dbReference type="Proteomes" id="UP000887581">
    <property type="component" value="Unplaced"/>
</dbReference>
<dbReference type="InterPro" id="IPR002112">
    <property type="entry name" value="Leuzip_Jun"/>
</dbReference>
<evidence type="ECO:0000256" key="4">
    <source>
        <dbReference type="ARBA" id="ARBA00023163"/>
    </source>
</evidence>
<dbReference type="GO" id="GO:0051726">
    <property type="term" value="P:regulation of cell cycle"/>
    <property type="evidence" value="ECO:0007669"/>
    <property type="project" value="TreeGrafter"/>
</dbReference>
<dbReference type="GO" id="GO:0005667">
    <property type="term" value="C:transcription regulator complex"/>
    <property type="evidence" value="ECO:0007669"/>
    <property type="project" value="TreeGrafter"/>
</dbReference>
<keyword evidence="2" id="KW-0805">Transcription regulation</keyword>
<dbReference type="SUPFAM" id="SSF57959">
    <property type="entry name" value="Leucine zipper domain"/>
    <property type="match status" value="1"/>
</dbReference>
<proteinExistence type="inferred from homology"/>
<reference evidence="9" key="1">
    <citation type="submission" date="2022-11" db="UniProtKB">
        <authorList>
            <consortium name="WormBaseParasite"/>
        </authorList>
    </citation>
    <scope>IDENTIFICATION</scope>
</reference>
<accession>A0A915PP89</accession>
<dbReference type="PROSITE" id="PS00036">
    <property type="entry name" value="BZIP_BASIC"/>
    <property type="match status" value="1"/>
</dbReference>
<dbReference type="InterPro" id="IPR004827">
    <property type="entry name" value="bZIP"/>
</dbReference>
<sequence length="444" mass="47527">MMTSCAESKGEYISDALTQVQQLNGFVPSPALLNSPSFLAPLFQSVTAPNSNNDQTKTVTSPVLASPSSSWSSIEGLTATCLFMKAESRLNSSVPVGYPEDGREEAGRRGEVEGNEERAGQGQAQHTYRASAQGWTVPMTTTVSVRSSSSMSVLLGPPLLGEGGMVDLASTLRTALPAPQESLSVIMQAAMSGMSSLAGYSFTQLTPTQLAPYTVATSSSSVTATNSMLQQQPLGTLPASSTVVHPEDTTVKNELPALLSVFEASTITVGKLHFCAAIPAAAAAVLFCSTLRLSRATIICCSSVTSLQSESINDASTYDAYTTSESNHEMEACASSLRSSASPRSQEEHVFMGPFTGDSYDALEQEKKKLERKRARNRLAASKCRQKKLQKISDLEKQVEDEKLRAIRLNESLKLLETSITQLRQLLHEHRNNGCPISAKVIST</sequence>
<dbReference type="GO" id="GO:0042127">
    <property type="term" value="P:regulation of cell population proliferation"/>
    <property type="evidence" value="ECO:0007669"/>
    <property type="project" value="TreeGrafter"/>
</dbReference>
<dbReference type="GO" id="GO:0000981">
    <property type="term" value="F:DNA-binding transcription factor activity, RNA polymerase II-specific"/>
    <property type="evidence" value="ECO:0007669"/>
    <property type="project" value="TreeGrafter"/>
</dbReference>
<dbReference type="PRINTS" id="PR00043">
    <property type="entry name" value="LEUZIPPRJUN"/>
</dbReference>
<evidence type="ECO:0000256" key="2">
    <source>
        <dbReference type="ARBA" id="ARBA00023015"/>
    </source>
</evidence>
<dbReference type="PROSITE" id="PS50217">
    <property type="entry name" value="BZIP"/>
    <property type="match status" value="1"/>
</dbReference>
<dbReference type="GO" id="GO:0000978">
    <property type="term" value="F:RNA polymerase II cis-regulatory region sequence-specific DNA binding"/>
    <property type="evidence" value="ECO:0007669"/>
    <property type="project" value="TreeGrafter"/>
</dbReference>
<dbReference type="WBParaSite" id="sdigi.contig30.g2235.t1">
    <property type="protein sequence ID" value="sdigi.contig30.g2235.t1"/>
    <property type="gene ID" value="sdigi.contig30.g2235"/>
</dbReference>
<evidence type="ECO:0000256" key="6">
    <source>
        <dbReference type="SAM" id="MobiDB-lite"/>
    </source>
</evidence>
<evidence type="ECO:0000256" key="5">
    <source>
        <dbReference type="SAM" id="Coils"/>
    </source>
</evidence>
<keyword evidence="8" id="KW-1185">Reference proteome</keyword>
<dbReference type="InterPro" id="IPR046347">
    <property type="entry name" value="bZIP_sf"/>
</dbReference>